<keyword evidence="5 11" id="KW-0812">Transmembrane</keyword>
<evidence type="ECO:0000256" key="4">
    <source>
        <dbReference type="ARBA" id="ARBA00022500"/>
    </source>
</evidence>
<dbReference type="CDD" id="cd11386">
    <property type="entry name" value="MCP_signal"/>
    <property type="match status" value="1"/>
</dbReference>
<dbReference type="PROSITE" id="PS50885">
    <property type="entry name" value="HAMP"/>
    <property type="match status" value="1"/>
</dbReference>
<dbReference type="PROSITE" id="PS50111">
    <property type="entry name" value="CHEMOTAXIS_TRANSDUC_2"/>
    <property type="match status" value="1"/>
</dbReference>
<reference evidence="14" key="1">
    <citation type="submission" date="2021-11" db="EMBL/GenBank/DDBJ databases">
        <authorList>
            <person name="Rodrigo-Torres L."/>
            <person name="Arahal R. D."/>
            <person name="Lucena T."/>
        </authorList>
    </citation>
    <scope>NUCLEOTIDE SEQUENCE</scope>
    <source>
        <strain evidence="14">CECT 7928</strain>
    </source>
</reference>
<comment type="subcellular location">
    <subcellularLocation>
        <location evidence="1">Cell membrane</location>
        <topology evidence="1">Multi-pass membrane protein</topology>
    </subcellularLocation>
</comment>
<evidence type="ECO:0000313" key="14">
    <source>
        <dbReference type="EMBL" id="CAH0536561.1"/>
    </source>
</evidence>
<dbReference type="InterPro" id="IPR004089">
    <property type="entry name" value="MCPsignal_dom"/>
</dbReference>
<evidence type="ECO:0000256" key="11">
    <source>
        <dbReference type="SAM" id="Phobius"/>
    </source>
</evidence>
<dbReference type="RefSeq" id="WP_237359909.1">
    <property type="nucleotide sequence ID" value="NZ_CAKLDM010000001.1"/>
</dbReference>
<evidence type="ECO:0000256" key="8">
    <source>
        <dbReference type="ARBA" id="ARBA00023224"/>
    </source>
</evidence>
<dbReference type="SMART" id="SM00283">
    <property type="entry name" value="MA"/>
    <property type="match status" value="1"/>
</dbReference>
<dbReference type="SMART" id="SM00304">
    <property type="entry name" value="HAMP"/>
    <property type="match status" value="2"/>
</dbReference>
<feature type="transmembrane region" description="Helical" evidence="11">
    <location>
        <begin position="7"/>
        <end position="29"/>
    </location>
</feature>
<evidence type="ECO:0000313" key="15">
    <source>
        <dbReference type="Proteomes" id="UP000838748"/>
    </source>
</evidence>
<dbReference type="Pfam" id="PF00015">
    <property type="entry name" value="MCPsignal"/>
    <property type="match status" value="1"/>
</dbReference>
<dbReference type="SUPFAM" id="SSF58104">
    <property type="entry name" value="Methyl-accepting chemotaxis protein (MCP) signaling domain"/>
    <property type="match status" value="1"/>
</dbReference>
<keyword evidence="7 11" id="KW-0472">Membrane</keyword>
<dbReference type="Gene3D" id="1.10.287.950">
    <property type="entry name" value="Methyl-accepting chemotaxis protein"/>
    <property type="match status" value="1"/>
</dbReference>
<comment type="similarity">
    <text evidence="9">Belongs to the methyl-accepting chemotaxis (MCP) protein family.</text>
</comment>
<evidence type="ECO:0000256" key="7">
    <source>
        <dbReference type="ARBA" id="ARBA00023136"/>
    </source>
</evidence>
<keyword evidence="2" id="KW-1003">Cell membrane</keyword>
<proteinExistence type="inferred from homology"/>
<dbReference type="PANTHER" id="PTHR32089:SF39">
    <property type="entry name" value="METHYL-ACCEPTING CHEMOTAXIS PROTEIN HLYB"/>
    <property type="match status" value="1"/>
</dbReference>
<dbReference type="InterPro" id="IPR032255">
    <property type="entry name" value="HBM"/>
</dbReference>
<dbReference type="Proteomes" id="UP000838748">
    <property type="component" value="Unassembled WGS sequence"/>
</dbReference>
<evidence type="ECO:0000256" key="10">
    <source>
        <dbReference type="PROSITE-ProRule" id="PRU00284"/>
    </source>
</evidence>
<evidence type="ECO:0000256" key="9">
    <source>
        <dbReference type="ARBA" id="ARBA00029447"/>
    </source>
</evidence>
<evidence type="ECO:0000256" key="2">
    <source>
        <dbReference type="ARBA" id="ARBA00022475"/>
    </source>
</evidence>
<evidence type="ECO:0008006" key="16">
    <source>
        <dbReference type="Google" id="ProtNLM"/>
    </source>
</evidence>
<feature type="domain" description="Methyl-accepting transducer" evidence="12">
    <location>
        <begin position="314"/>
        <end position="550"/>
    </location>
</feature>
<gene>
    <name evidence="14" type="ORF">VMF7928_00514</name>
</gene>
<dbReference type="InterPro" id="IPR003660">
    <property type="entry name" value="HAMP_dom"/>
</dbReference>
<keyword evidence="4" id="KW-0145">Chemotaxis</keyword>
<dbReference type="SMART" id="SM01358">
    <property type="entry name" value="HBM"/>
    <property type="match status" value="1"/>
</dbReference>
<evidence type="ECO:0000256" key="5">
    <source>
        <dbReference type="ARBA" id="ARBA00022692"/>
    </source>
</evidence>
<evidence type="ECO:0000256" key="6">
    <source>
        <dbReference type="ARBA" id="ARBA00022989"/>
    </source>
</evidence>
<keyword evidence="15" id="KW-1185">Reference proteome</keyword>
<keyword evidence="3" id="KW-0488">Methylation</keyword>
<evidence type="ECO:0000259" key="13">
    <source>
        <dbReference type="PROSITE" id="PS50885"/>
    </source>
</evidence>
<dbReference type="EMBL" id="CAKLDM010000001">
    <property type="protein sequence ID" value="CAH0536561.1"/>
    <property type="molecule type" value="Genomic_DNA"/>
</dbReference>
<feature type="domain" description="HAMP" evidence="13">
    <location>
        <begin position="256"/>
        <end position="309"/>
    </location>
</feature>
<sequence>MNIREKLYLLGAVAVVGVVSVVLVTTYFFNTTERLHQATNLVANLEIRLLNLRRNEKDFLLRKNDKYLKKFNDNMSLFLDKEQKLSEILTEYSLPSSEQLRSDIIKYQQSFQALVAGFQKLGLSEKDELMGAYNSKLEQLEGNLSANDLVKLYDFNKQLQSGQLSASTINFAESQQLIALAEKVANQKKEIGLKYNEGLLGQTRAFSHTVEKQFSEFSKSLADKVQSMESSLSIIKQTLTGLVVVVIVLIVFQISRSINKQVSSLLKVIENIANTNNVGQRSKLTGKNELASISKYFDRLMDKLENLISGTQDKSAALSQSTSNMNTALQDVMDQFHTQADYTSTMTTSIQEMVTTINEISESTNVAAENVQQATTNAQNGRNVVEQTVGNINELSTTLHASQDSISSLNHHVEEIGSAVTIIQGIAEQTNLLALNAAIEAARAGEQGRGFAVVADEVRALASRTHQSTEDITNVVSSIQNQMSKVIVNMEQCNKQGKSTLEASSELDASLSNIISDMNSIQENSERIAAAIEEQGVVVNQVADSITELNTISENNMSSAKSCLEEVESVSSQSLEMDKAVAEFRTSSS</sequence>
<evidence type="ECO:0000259" key="12">
    <source>
        <dbReference type="PROSITE" id="PS50111"/>
    </source>
</evidence>
<accession>A0ABM9A0U5</accession>
<name>A0ABM9A0U5_9VIBR</name>
<protein>
    <recommendedName>
        <fullName evidence="16">Methyl-accepting chemotaxis protein</fullName>
    </recommendedName>
</protein>
<evidence type="ECO:0000256" key="1">
    <source>
        <dbReference type="ARBA" id="ARBA00004651"/>
    </source>
</evidence>
<organism evidence="14 15">
    <name type="scientific">Vibrio marisflavi CECT 7928</name>
    <dbReference type="NCBI Taxonomy" id="634439"/>
    <lineage>
        <taxon>Bacteria</taxon>
        <taxon>Pseudomonadati</taxon>
        <taxon>Pseudomonadota</taxon>
        <taxon>Gammaproteobacteria</taxon>
        <taxon>Vibrionales</taxon>
        <taxon>Vibrionaceae</taxon>
        <taxon>Vibrio</taxon>
    </lineage>
</organism>
<comment type="caution">
    <text evidence="14">The sequence shown here is derived from an EMBL/GenBank/DDBJ whole genome shotgun (WGS) entry which is preliminary data.</text>
</comment>
<keyword evidence="8 10" id="KW-0807">Transducer</keyword>
<keyword evidence="6 11" id="KW-1133">Transmembrane helix</keyword>
<evidence type="ECO:0000256" key="3">
    <source>
        <dbReference type="ARBA" id="ARBA00022481"/>
    </source>
</evidence>
<dbReference type="PANTHER" id="PTHR32089">
    <property type="entry name" value="METHYL-ACCEPTING CHEMOTAXIS PROTEIN MCPB"/>
    <property type="match status" value="1"/>
</dbReference>